<dbReference type="Gene3D" id="3.30.1330.40">
    <property type="entry name" value="RutC-like"/>
    <property type="match status" value="1"/>
</dbReference>
<dbReference type="InterPro" id="IPR006175">
    <property type="entry name" value="YjgF/YER057c/UK114"/>
</dbReference>
<dbReference type="RefSeq" id="WP_142602512.1">
    <property type="nucleotide sequence ID" value="NZ_FXSZ01000003.1"/>
</dbReference>
<keyword evidence="2" id="KW-1185">Reference proteome</keyword>
<dbReference type="OrthoDB" id="9799840at2"/>
<dbReference type="CDD" id="cd06154">
    <property type="entry name" value="YjgF_YER057c_UK114_like_6"/>
    <property type="match status" value="1"/>
</dbReference>
<evidence type="ECO:0000313" key="1">
    <source>
        <dbReference type="EMBL" id="SMO53968.1"/>
    </source>
</evidence>
<organism evidence="1 2">
    <name type="scientific">Solitalea koreensis</name>
    <dbReference type="NCBI Taxonomy" id="543615"/>
    <lineage>
        <taxon>Bacteria</taxon>
        <taxon>Pseudomonadati</taxon>
        <taxon>Bacteroidota</taxon>
        <taxon>Sphingobacteriia</taxon>
        <taxon>Sphingobacteriales</taxon>
        <taxon>Sphingobacteriaceae</taxon>
        <taxon>Solitalea</taxon>
    </lineage>
</organism>
<name>A0A521C3J2_9SPHI</name>
<dbReference type="EMBL" id="FXSZ01000003">
    <property type="protein sequence ID" value="SMO53968.1"/>
    <property type="molecule type" value="Genomic_DNA"/>
</dbReference>
<dbReference type="PANTHER" id="PTHR43857:SF1">
    <property type="entry name" value="YJGH FAMILY PROTEIN"/>
    <property type="match status" value="1"/>
</dbReference>
<dbReference type="SUPFAM" id="SSF55298">
    <property type="entry name" value="YjgF-like"/>
    <property type="match status" value="1"/>
</dbReference>
<reference evidence="1 2" key="1">
    <citation type="submission" date="2017-05" db="EMBL/GenBank/DDBJ databases">
        <authorList>
            <person name="Varghese N."/>
            <person name="Submissions S."/>
        </authorList>
    </citation>
    <scope>NUCLEOTIDE SEQUENCE [LARGE SCALE GENOMIC DNA]</scope>
    <source>
        <strain evidence="1 2">DSM 21342</strain>
    </source>
</reference>
<accession>A0A521C3J2</accession>
<gene>
    <name evidence="1" type="ORF">SAMN06265350_103185</name>
</gene>
<evidence type="ECO:0000313" key="2">
    <source>
        <dbReference type="Proteomes" id="UP000315971"/>
    </source>
</evidence>
<dbReference type="PANTHER" id="PTHR43857">
    <property type="entry name" value="BLR7761 PROTEIN"/>
    <property type="match status" value="1"/>
</dbReference>
<protein>
    <submittedName>
        <fullName evidence="1">Enamine deaminase RidA, house cleaning of reactive enamine intermediates, YjgF/YER057c/UK114 family</fullName>
    </submittedName>
</protein>
<dbReference type="Proteomes" id="UP000315971">
    <property type="component" value="Unassembled WGS sequence"/>
</dbReference>
<sequence>MLTRENISSGAVWEDLVGYSRAVKIGNVIEVSGTTAIVNGEIVGVNNFYEQTKCILQKISNTLEKAGATMNDVVRTRIYVTDISKWEDIGRAHAEFFNNVKPATSMVQVSALIDKLLLVEIEATAVLSK</sequence>
<proteinExistence type="predicted"/>
<dbReference type="AlphaFoldDB" id="A0A521C3J2"/>
<dbReference type="InterPro" id="IPR035959">
    <property type="entry name" value="RutC-like_sf"/>
</dbReference>
<dbReference type="Pfam" id="PF01042">
    <property type="entry name" value="Ribonuc_L-PSP"/>
    <property type="match status" value="1"/>
</dbReference>